<dbReference type="CDD" id="cd06170">
    <property type="entry name" value="LuxR_C_like"/>
    <property type="match status" value="1"/>
</dbReference>
<evidence type="ECO:0000259" key="3">
    <source>
        <dbReference type="PROSITE" id="PS50043"/>
    </source>
</evidence>
<dbReference type="PROSITE" id="PS50110">
    <property type="entry name" value="RESPONSE_REGULATORY"/>
    <property type="match status" value="1"/>
</dbReference>
<dbReference type="GO" id="GO:0003677">
    <property type="term" value="F:DNA binding"/>
    <property type="evidence" value="ECO:0007669"/>
    <property type="project" value="UniProtKB-KW"/>
</dbReference>
<evidence type="ECO:0000256" key="2">
    <source>
        <dbReference type="PROSITE-ProRule" id="PRU00169"/>
    </source>
</evidence>
<accession>A0ABU0U160</accession>
<dbReference type="PRINTS" id="PR00038">
    <property type="entry name" value="HTHLUXR"/>
</dbReference>
<dbReference type="Proteomes" id="UP001226691">
    <property type="component" value="Unassembled WGS sequence"/>
</dbReference>
<dbReference type="InterPro" id="IPR001789">
    <property type="entry name" value="Sig_transdc_resp-reg_receiver"/>
</dbReference>
<keyword evidence="1 5" id="KW-0238">DNA-binding</keyword>
<dbReference type="Pfam" id="PF00196">
    <property type="entry name" value="GerE"/>
    <property type="match status" value="1"/>
</dbReference>
<evidence type="ECO:0000313" key="6">
    <source>
        <dbReference type="Proteomes" id="UP001226691"/>
    </source>
</evidence>
<feature type="domain" description="Response regulatory" evidence="4">
    <location>
        <begin position="1"/>
        <end position="105"/>
    </location>
</feature>
<dbReference type="SMART" id="SM00421">
    <property type="entry name" value="HTH_LUXR"/>
    <property type="match status" value="1"/>
</dbReference>
<evidence type="ECO:0000313" key="5">
    <source>
        <dbReference type="EMBL" id="MDQ1124924.1"/>
    </source>
</evidence>
<dbReference type="Pfam" id="PF00072">
    <property type="entry name" value="Response_reg"/>
    <property type="match status" value="1"/>
</dbReference>
<dbReference type="SUPFAM" id="SSF46894">
    <property type="entry name" value="C-terminal effector domain of the bipartite response regulators"/>
    <property type="match status" value="1"/>
</dbReference>
<organism evidence="5 6">
    <name type="scientific">Microbacterium trichothecenolyticum</name>
    <name type="common">Aureobacterium trichothecenolyticum</name>
    <dbReference type="NCBI Taxonomy" id="69370"/>
    <lineage>
        <taxon>Bacteria</taxon>
        <taxon>Bacillati</taxon>
        <taxon>Actinomycetota</taxon>
        <taxon>Actinomycetes</taxon>
        <taxon>Micrococcales</taxon>
        <taxon>Microbacteriaceae</taxon>
        <taxon>Microbacterium</taxon>
    </lineage>
</organism>
<feature type="modified residue" description="4-aspartylphosphate" evidence="2">
    <location>
        <position position="38"/>
    </location>
</feature>
<dbReference type="EMBL" id="JAUTBF010000001">
    <property type="protein sequence ID" value="MDQ1124924.1"/>
    <property type="molecule type" value="Genomic_DNA"/>
</dbReference>
<keyword evidence="2" id="KW-0597">Phosphoprotein</keyword>
<dbReference type="PANTHER" id="PTHR43214">
    <property type="entry name" value="TWO-COMPONENT RESPONSE REGULATOR"/>
    <property type="match status" value="1"/>
</dbReference>
<dbReference type="InterPro" id="IPR011006">
    <property type="entry name" value="CheY-like_superfamily"/>
</dbReference>
<dbReference type="PROSITE" id="PS50043">
    <property type="entry name" value="HTH_LUXR_2"/>
    <property type="match status" value="1"/>
</dbReference>
<name>A0ABU0U160_MICTR</name>
<feature type="domain" description="HTH luxR-type" evidence="3">
    <location>
        <begin position="125"/>
        <end position="190"/>
    </location>
</feature>
<dbReference type="InterPro" id="IPR016032">
    <property type="entry name" value="Sig_transdc_resp-reg_C-effctor"/>
</dbReference>
<dbReference type="Gene3D" id="3.40.50.2300">
    <property type="match status" value="1"/>
</dbReference>
<dbReference type="InterPro" id="IPR039420">
    <property type="entry name" value="WalR-like"/>
</dbReference>
<dbReference type="InterPro" id="IPR036388">
    <property type="entry name" value="WH-like_DNA-bd_sf"/>
</dbReference>
<gene>
    <name evidence="5" type="ORF">QE412_003497</name>
</gene>
<proteinExistence type="predicted"/>
<dbReference type="Gene3D" id="1.10.10.10">
    <property type="entry name" value="Winged helix-like DNA-binding domain superfamily/Winged helix DNA-binding domain"/>
    <property type="match status" value="1"/>
</dbReference>
<dbReference type="InterPro" id="IPR000792">
    <property type="entry name" value="Tscrpt_reg_LuxR_C"/>
</dbReference>
<sequence length="197" mass="20504">MLTGLLHAAPGVRVRASVSSACEGRALPVHDIDVVLVDLDLGDGDGIDLARELRAEAPTLHVVLLSAADASHRIRALPSSERSAWSYLSKTSALSAASLLQALMSAAEGRPVIDRGLAERRVVLPDSPLDALSGRQLEVLKLLAAGLTNAAIAAELGIAVRSVDNHVNAVYLALGVTATAQTNARVTAASLFLDHTR</sequence>
<dbReference type="SUPFAM" id="SSF52172">
    <property type="entry name" value="CheY-like"/>
    <property type="match status" value="1"/>
</dbReference>
<reference evidence="5 6" key="1">
    <citation type="submission" date="2023-07" db="EMBL/GenBank/DDBJ databases">
        <title>Functional and genomic diversity of the sorghum phyllosphere microbiome.</title>
        <authorList>
            <person name="Shade A."/>
        </authorList>
    </citation>
    <scope>NUCLEOTIDE SEQUENCE [LARGE SCALE GENOMIC DNA]</scope>
    <source>
        <strain evidence="5 6">SORGH_AS_1207</strain>
    </source>
</reference>
<evidence type="ECO:0000259" key="4">
    <source>
        <dbReference type="PROSITE" id="PS50110"/>
    </source>
</evidence>
<comment type="caution">
    <text evidence="5">The sequence shown here is derived from an EMBL/GenBank/DDBJ whole genome shotgun (WGS) entry which is preliminary data.</text>
</comment>
<keyword evidence="6" id="KW-1185">Reference proteome</keyword>
<protein>
    <submittedName>
        <fullName evidence="5">DNA-binding NarL/FixJ family response regulator</fullName>
    </submittedName>
</protein>
<evidence type="ECO:0000256" key="1">
    <source>
        <dbReference type="ARBA" id="ARBA00023125"/>
    </source>
</evidence>